<organism evidence="4 5">
    <name type="scientific">Cylicocyclus nassatus</name>
    <name type="common">Nematode worm</name>
    <dbReference type="NCBI Taxonomy" id="53992"/>
    <lineage>
        <taxon>Eukaryota</taxon>
        <taxon>Metazoa</taxon>
        <taxon>Ecdysozoa</taxon>
        <taxon>Nematoda</taxon>
        <taxon>Chromadorea</taxon>
        <taxon>Rhabditida</taxon>
        <taxon>Rhabditina</taxon>
        <taxon>Rhabditomorpha</taxon>
        <taxon>Strongyloidea</taxon>
        <taxon>Strongylidae</taxon>
        <taxon>Cylicocyclus</taxon>
    </lineage>
</organism>
<evidence type="ECO:0000313" key="5">
    <source>
        <dbReference type="Proteomes" id="UP001176961"/>
    </source>
</evidence>
<dbReference type="PANTHER" id="PTHR45640">
    <property type="entry name" value="HEAT SHOCK PROTEIN HSP-12.2-RELATED"/>
    <property type="match status" value="1"/>
</dbReference>
<dbReference type="PROSITE" id="PS01031">
    <property type="entry name" value="SHSP"/>
    <property type="match status" value="1"/>
</dbReference>
<dbReference type="GO" id="GO:0009408">
    <property type="term" value="P:response to heat"/>
    <property type="evidence" value="ECO:0007669"/>
    <property type="project" value="TreeGrafter"/>
</dbReference>
<dbReference type="InterPro" id="IPR002068">
    <property type="entry name" value="A-crystallin/Hsp20_dom"/>
</dbReference>
<dbReference type="CDD" id="cd06526">
    <property type="entry name" value="metazoan_ACD"/>
    <property type="match status" value="1"/>
</dbReference>
<dbReference type="GO" id="GO:0005737">
    <property type="term" value="C:cytoplasm"/>
    <property type="evidence" value="ECO:0007669"/>
    <property type="project" value="TreeGrafter"/>
</dbReference>
<dbReference type="PANTHER" id="PTHR45640:SF9">
    <property type="entry name" value="HEAT SHOCK PROTEIN 12.6"/>
    <property type="match status" value="1"/>
</dbReference>
<dbReference type="Pfam" id="PF00011">
    <property type="entry name" value="HSP20"/>
    <property type="match status" value="1"/>
</dbReference>
<dbReference type="GO" id="GO:0005634">
    <property type="term" value="C:nucleus"/>
    <property type="evidence" value="ECO:0007669"/>
    <property type="project" value="TreeGrafter"/>
</dbReference>
<sequence>MESREEALMYLCYVCNVVSPLRPSSGLLLRPISMSIAIEHNKLWDWALQTNDDFINVVEDATHFEVDLDAKYFSPKEIKVRTMGDLLQIQMEHDERDNGAMDVNRSISRCYKLPVGVNVQTLKSNLTRKGILHITGQKV</sequence>
<dbReference type="Proteomes" id="UP001176961">
    <property type="component" value="Unassembled WGS sequence"/>
</dbReference>
<comment type="similarity">
    <text evidence="1 2">Belongs to the small heat shock protein (HSP20) family.</text>
</comment>
<evidence type="ECO:0000256" key="1">
    <source>
        <dbReference type="PROSITE-ProRule" id="PRU00285"/>
    </source>
</evidence>
<dbReference type="SUPFAM" id="SSF49764">
    <property type="entry name" value="HSP20-like chaperones"/>
    <property type="match status" value="1"/>
</dbReference>
<gene>
    <name evidence="4" type="ORF">CYNAS_LOCUS16144</name>
</gene>
<dbReference type="AlphaFoldDB" id="A0AA36M9Z9"/>
<dbReference type="Gene3D" id="2.60.40.790">
    <property type="match status" value="1"/>
</dbReference>
<dbReference type="InterPro" id="IPR008978">
    <property type="entry name" value="HSP20-like_chaperone"/>
</dbReference>
<comment type="caution">
    <text evidence="4">The sequence shown here is derived from an EMBL/GenBank/DDBJ whole genome shotgun (WGS) entry which is preliminary data.</text>
</comment>
<accession>A0AA36M9Z9</accession>
<proteinExistence type="inferred from homology"/>
<protein>
    <recommendedName>
        <fullName evidence="3">SHSP domain-containing protein</fullName>
    </recommendedName>
</protein>
<evidence type="ECO:0000256" key="2">
    <source>
        <dbReference type="RuleBase" id="RU003616"/>
    </source>
</evidence>
<dbReference type="EMBL" id="CATQJL010000305">
    <property type="protein sequence ID" value="CAJ0604161.1"/>
    <property type="molecule type" value="Genomic_DNA"/>
</dbReference>
<dbReference type="PRINTS" id="PR00299">
    <property type="entry name" value="ACRYSTALLIN"/>
</dbReference>
<dbReference type="GO" id="GO:0051082">
    <property type="term" value="F:unfolded protein binding"/>
    <property type="evidence" value="ECO:0007669"/>
    <property type="project" value="TreeGrafter"/>
</dbReference>
<reference evidence="4" key="1">
    <citation type="submission" date="2023-07" db="EMBL/GenBank/DDBJ databases">
        <authorList>
            <consortium name="CYATHOMIX"/>
        </authorList>
    </citation>
    <scope>NUCLEOTIDE SEQUENCE</scope>
    <source>
        <strain evidence="4">N/A</strain>
    </source>
</reference>
<dbReference type="GO" id="GO:0042026">
    <property type="term" value="P:protein refolding"/>
    <property type="evidence" value="ECO:0007669"/>
    <property type="project" value="TreeGrafter"/>
</dbReference>
<feature type="domain" description="SHSP" evidence="3">
    <location>
        <begin position="45"/>
        <end position="139"/>
    </location>
</feature>
<dbReference type="InterPro" id="IPR001436">
    <property type="entry name" value="Alpha-crystallin/sHSP_animal"/>
</dbReference>
<evidence type="ECO:0000259" key="3">
    <source>
        <dbReference type="PROSITE" id="PS01031"/>
    </source>
</evidence>
<name>A0AA36M9Z9_CYLNA</name>
<evidence type="ECO:0000313" key="4">
    <source>
        <dbReference type="EMBL" id="CAJ0604161.1"/>
    </source>
</evidence>
<keyword evidence="5" id="KW-1185">Reference proteome</keyword>